<keyword evidence="4" id="KW-0479">Metal-binding</keyword>
<keyword evidence="3 6" id="KW-0808">Transferase</keyword>
<dbReference type="KEGG" id="ial:IALB_1732"/>
<accession>I0AKD2</accession>
<sequence length="331" mass="37265">MKKFNPLKYAALYEEERKKIDKLLASSLKKRKPKTLYEPASYILQSSGKRLRPLLVLLSAKAAGGKFKDVYNAAVAVEIMHNFTLVHDDIMDNADLRRGNQTLHKKYDLNTAILAGDSLLSIAYEYLLKDCNGNTKAAVSAFTQGLIEVCEGQSMDTDFETRDNVQLKEYILMITKKTAAMAKMCCELGAILVDGKKSDIKSLSDYGLNLGIAFQIQDDLLDIIGEIDKFGKTVGGDLIAGKKTFLFIKAFEKAEGQDKIDLQKMMDNKGIRPEEVQHYKNIFEKLGVLEDAKNEIRKYTNRALSSIDMISRKSETGIFHWLADSLIKRNR</sequence>
<dbReference type="AlphaFoldDB" id="I0AKD2"/>
<dbReference type="Pfam" id="PF00348">
    <property type="entry name" value="polyprenyl_synt"/>
    <property type="match status" value="1"/>
</dbReference>
<evidence type="ECO:0000256" key="5">
    <source>
        <dbReference type="ARBA" id="ARBA00022842"/>
    </source>
</evidence>
<dbReference type="GO" id="GO:0046872">
    <property type="term" value="F:metal ion binding"/>
    <property type="evidence" value="ECO:0007669"/>
    <property type="project" value="UniProtKB-KW"/>
</dbReference>
<evidence type="ECO:0000256" key="2">
    <source>
        <dbReference type="ARBA" id="ARBA00006706"/>
    </source>
</evidence>
<dbReference type="PROSITE" id="PS00723">
    <property type="entry name" value="POLYPRENYL_SYNTHASE_1"/>
    <property type="match status" value="1"/>
</dbReference>
<dbReference type="Proteomes" id="UP000007394">
    <property type="component" value="Chromosome"/>
</dbReference>
<dbReference type="eggNOG" id="COG0142">
    <property type="taxonomic scope" value="Bacteria"/>
</dbReference>
<keyword evidence="8" id="KW-1185">Reference proteome</keyword>
<dbReference type="CDD" id="cd00685">
    <property type="entry name" value="Trans_IPPS_HT"/>
    <property type="match status" value="1"/>
</dbReference>
<protein>
    <submittedName>
        <fullName evidence="7">Geranylgeranyl pyrophosphate synthase</fullName>
    </submittedName>
</protein>
<evidence type="ECO:0000313" key="8">
    <source>
        <dbReference type="Proteomes" id="UP000007394"/>
    </source>
</evidence>
<organism evidence="7 8">
    <name type="scientific">Ignavibacterium album (strain DSM 19864 / JCM 16511 / NBRC 101810 / Mat9-16)</name>
    <dbReference type="NCBI Taxonomy" id="945713"/>
    <lineage>
        <taxon>Bacteria</taxon>
        <taxon>Pseudomonadati</taxon>
        <taxon>Ignavibacteriota</taxon>
        <taxon>Ignavibacteria</taxon>
        <taxon>Ignavibacteriales</taxon>
        <taxon>Ignavibacteriaceae</taxon>
        <taxon>Ignavibacterium</taxon>
    </lineage>
</organism>
<dbReference type="InterPro" id="IPR008949">
    <property type="entry name" value="Isoprenoid_synthase_dom_sf"/>
</dbReference>
<dbReference type="PANTHER" id="PTHR12001">
    <property type="entry name" value="GERANYLGERANYL PYROPHOSPHATE SYNTHASE"/>
    <property type="match status" value="1"/>
</dbReference>
<comment type="cofactor">
    <cofactor evidence="1">
        <name>Mg(2+)</name>
        <dbReference type="ChEBI" id="CHEBI:18420"/>
    </cofactor>
</comment>
<dbReference type="RefSeq" id="WP_014560590.1">
    <property type="nucleotide sequence ID" value="NC_017464.1"/>
</dbReference>
<name>I0AKD2_IGNAJ</name>
<proteinExistence type="inferred from homology"/>
<evidence type="ECO:0000256" key="3">
    <source>
        <dbReference type="ARBA" id="ARBA00022679"/>
    </source>
</evidence>
<evidence type="ECO:0000256" key="1">
    <source>
        <dbReference type="ARBA" id="ARBA00001946"/>
    </source>
</evidence>
<dbReference type="EMBL" id="CP003418">
    <property type="protein sequence ID" value="AFH49439.1"/>
    <property type="molecule type" value="Genomic_DNA"/>
</dbReference>
<dbReference type="STRING" id="945713.IALB_1732"/>
<dbReference type="SFLD" id="SFLDS00005">
    <property type="entry name" value="Isoprenoid_Synthase_Type_I"/>
    <property type="match status" value="1"/>
</dbReference>
<dbReference type="PANTHER" id="PTHR12001:SF85">
    <property type="entry name" value="SHORT CHAIN ISOPRENYL DIPHOSPHATE SYNTHASE"/>
    <property type="match status" value="1"/>
</dbReference>
<evidence type="ECO:0000256" key="4">
    <source>
        <dbReference type="ARBA" id="ARBA00022723"/>
    </source>
</evidence>
<keyword evidence="5" id="KW-0460">Magnesium</keyword>
<evidence type="ECO:0000256" key="6">
    <source>
        <dbReference type="RuleBase" id="RU004466"/>
    </source>
</evidence>
<dbReference type="PATRIC" id="fig|945713.3.peg.1735"/>
<dbReference type="HOGENOM" id="CLU_014015_2_1_10"/>
<reference evidence="7 8" key="1">
    <citation type="journal article" date="2012" name="Front. Microbiol.">
        <title>Complete genome of Ignavibacterium album, a metabolically versatile, flagellated, facultative anaerobe from the phylum Chlorobi.</title>
        <authorList>
            <person name="Liu Z."/>
            <person name="Frigaard N.-U."/>
            <person name="Vogl K."/>
            <person name="Iino T."/>
            <person name="Ohkuma M."/>
            <person name="Overmann J."/>
            <person name="Bryant D.A."/>
        </authorList>
    </citation>
    <scope>NUCLEOTIDE SEQUENCE [LARGE SCALE GENOMIC DNA]</scope>
    <source>
        <strain evidence="8">DSM 19864 / JCM 16511 / NBRC 101810 / Mat9-16</strain>
    </source>
</reference>
<dbReference type="PROSITE" id="PS00444">
    <property type="entry name" value="POLYPRENYL_SYNTHASE_2"/>
    <property type="match status" value="1"/>
</dbReference>
<dbReference type="OrthoDB" id="9805316at2"/>
<dbReference type="SUPFAM" id="SSF48576">
    <property type="entry name" value="Terpenoid synthases"/>
    <property type="match status" value="1"/>
</dbReference>
<dbReference type="InterPro" id="IPR000092">
    <property type="entry name" value="Polyprenyl_synt"/>
</dbReference>
<dbReference type="GO" id="GO:0004659">
    <property type="term" value="F:prenyltransferase activity"/>
    <property type="evidence" value="ECO:0007669"/>
    <property type="project" value="InterPro"/>
</dbReference>
<dbReference type="Gene3D" id="1.10.600.10">
    <property type="entry name" value="Farnesyl Diphosphate Synthase"/>
    <property type="match status" value="1"/>
</dbReference>
<gene>
    <name evidence="7" type="ordered locus">IALB_1732</name>
</gene>
<dbReference type="InterPro" id="IPR033749">
    <property type="entry name" value="Polyprenyl_synt_CS"/>
</dbReference>
<dbReference type="GO" id="GO:0008299">
    <property type="term" value="P:isoprenoid biosynthetic process"/>
    <property type="evidence" value="ECO:0007669"/>
    <property type="project" value="InterPro"/>
</dbReference>
<evidence type="ECO:0000313" key="7">
    <source>
        <dbReference type="EMBL" id="AFH49439.1"/>
    </source>
</evidence>
<dbReference type="SFLD" id="SFLDG01017">
    <property type="entry name" value="Polyprenyl_Transferase_Like"/>
    <property type="match status" value="1"/>
</dbReference>
<comment type="similarity">
    <text evidence="2 6">Belongs to the FPP/GGPP synthase family.</text>
</comment>